<dbReference type="AlphaFoldDB" id="A0A409YH53"/>
<reference evidence="2 3" key="1">
    <citation type="journal article" date="2018" name="Evol. Lett.">
        <title>Horizontal gene cluster transfer increased hallucinogenic mushroom diversity.</title>
        <authorList>
            <person name="Reynolds H.T."/>
            <person name="Vijayakumar V."/>
            <person name="Gluck-Thaler E."/>
            <person name="Korotkin H.B."/>
            <person name="Matheny P.B."/>
            <person name="Slot J.C."/>
        </authorList>
    </citation>
    <scope>NUCLEOTIDE SEQUENCE [LARGE SCALE GENOMIC DNA]</scope>
    <source>
        <strain evidence="2 3">2629</strain>
    </source>
</reference>
<protein>
    <submittedName>
        <fullName evidence="2">Uncharacterized protein</fullName>
    </submittedName>
</protein>
<dbReference type="InParanoid" id="A0A409YH53"/>
<dbReference type="Proteomes" id="UP000284842">
    <property type="component" value="Unassembled WGS sequence"/>
</dbReference>
<feature type="compositionally biased region" description="Basic and acidic residues" evidence="1">
    <location>
        <begin position="152"/>
        <end position="162"/>
    </location>
</feature>
<comment type="caution">
    <text evidence="2">The sequence shown here is derived from an EMBL/GenBank/DDBJ whole genome shotgun (WGS) entry which is preliminary data.</text>
</comment>
<keyword evidence="3" id="KW-1185">Reference proteome</keyword>
<organism evidence="2 3">
    <name type="scientific">Panaeolus cyanescens</name>
    <dbReference type="NCBI Taxonomy" id="181874"/>
    <lineage>
        <taxon>Eukaryota</taxon>
        <taxon>Fungi</taxon>
        <taxon>Dikarya</taxon>
        <taxon>Basidiomycota</taxon>
        <taxon>Agaricomycotina</taxon>
        <taxon>Agaricomycetes</taxon>
        <taxon>Agaricomycetidae</taxon>
        <taxon>Agaricales</taxon>
        <taxon>Agaricineae</taxon>
        <taxon>Galeropsidaceae</taxon>
        <taxon>Panaeolus</taxon>
    </lineage>
</organism>
<dbReference type="EMBL" id="NHTK01001175">
    <property type="protein sequence ID" value="PPR02328.1"/>
    <property type="molecule type" value="Genomic_DNA"/>
</dbReference>
<evidence type="ECO:0000256" key="1">
    <source>
        <dbReference type="SAM" id="MobiDB-lite"/>
    </source>
</evidence>
<gene>
    <name evidence="2" type="ORF">CVT24_011669</name>
</gene>
<evidence type="ECO:0000313" key="3">
    <source>
        <dbReference type="Proteomes" id="UP000284842"/>
    </source>
</evidence>
<name>A0A409YH53_9AGAR</name>
<proteinExistence type="predicted"/>
<sequence length="173" mass="19713">MIQPQINTLKFPTSLRSSASQDLPDHVILAPGPEVLATLRIPHYPDHPLLMKIIATLVVLRSTFPTLYHKQVEMFKRNIRDLSSVLRELDEEIYLIGFYDSEDEEIQDMILSDEFKVHPKGLLIVTQLSSAREKLILFSRKFQVPDNTPVDSGEKTSKDPSVKSKPPNGQVRH</sequence>
<evidence type="ECO:0000313" key="2">
    <source>
        <dbReference type="EMBL" id="PPR02328.1"/>
    </source>
</evidence>
<feature type="region of interest" description="Disordered" evidence="1">
    <location>
        <begin position="144"/>
        <end position="173"/>
    </location>
</feature>
<accession>A0A409YH53</accession>